<evidence type="ECO:0000313" key="2">
    <source>
        <dbReference type="Proteomes" id="UP001221757"/>
    </source>
</evidence>
<keyword evidence="2" id="KW-1185">Reference proteome</keyword>
<comment type="caution">
    <text evidence="1">The sequence shown here is derived from an EMBL/GenBank/DDBJ whole genome shotgun (WGS) entry which is preliminary data.</text>
</comment>
<gene>
    <name evidence="1" type="ORF">B0H17DRAFT_1338221</name>
</gene>
<dbReference type="EMBL" id="JARKIE010000319">
    <property type="protein sequence ID" value="KAJ7654761.1"/>
    <property type="molecule type" value="Genomic_DNA"/>
</dbReference>
<name>A0AAD7CP52_MYCRO</name>
<organism evidence="1 2">
    <name type="scientific">Mycena rosella</name>
    <name type="common">Pink bonnet</name>
    <name type="synonym">Agaricus rosellus</name>
    <dbReference type="NCBI Taxonomy" id="1033263"/>
    <lineage>
        <taxon>Eukaryota</taxon>
        <taxon>Fungi</taxon>
        <taxon>Dikarya</taxon>
        <taxon>Basidiomycota</taxon>
        <taxon>Agaricomycotina</taxon>
        <taxon>Agaricomycetes</taxon>
        <taxon>Agaricomycetidae</taxon>
        <taxon>Agaricales</taxon>
        <taxon>Marasmiineae</taxon>
        <taxon>Mycenaceae</taxon>
        <taxon>Mycena</taxon>
    </lineage>
</organism>
<proteinExistence type="predicted"/>
<protein>
    <submittedName>
        <fullName evidence="1">Uncharacterized protein</fullName>
    </submittedName>
</protein>
<evidence type="ECO:0000313" key="1">
    <source>
        <dbReference type="EMBL" id="KAJ7654761.1"/>
    </source>
</evidence>
<accession>A0AAD7CP52</accession>
<dbReference type="Proteomes" id="UP001221757">
    <property type="component" value="Unassembled WGS sequence"/>
</dbReference>
<reference evidence="1" key="1">
    <citation type="submission" date="2023-03" db="EMBL/GenBank/DDBJ databases">
        <title>Massive genome expansion in bonnet fungi (Mycena s.s.) driven by repeated elements and novel gene families across ecological guilds.</title>
        <authorList>
            <consortium name="Lawrence Berkeley National Laboratory"/>
            <person name="Harder C.B."/>
            <person name="Miyauchi S."/>
            <person name="Viragh M."/>
            <person name="Kuo A."/>
            <person name="Thoen E."/>
            <person name="Andreopoulos B."/>
            <person name="Lu D."/>
            <person name="Skrede I."/>
            <person name="Drula E."/>
            <person name="Henrissat B."/>
            <person name="Morin E."/>
            <person name="Kohler A."/>
            <person name="Barry K."/>
            <person name="LaButti K."/>
            <person name="Morin E."/>
            <person name="Salamov A."/>
            <person name="Lipzen A."/>
            <person name="Mereny Z."/>
            <person name="Hegedus B."/>
            <person name="Baldrian P."/>
            <person name="Stursova M."/>
            <person name="Weitz H."/>
            <person name="Taylor A."/>
            <person name="Grigoriev I.V."/>
            <person name="Nagy L.G."/>
            <person name="Martin F."/>
            <person name="Kauserud H."/>
        </authorList>
    </citation>
    <scope>NUCLEOTIDE SEQUENCE</scope>
    <source>
        <strain evidence="1">CBHHK067</strain>
    </source>
</reference>
<dbReference type="AlphaFoldDB" id="A0AAD7CP52"/>
<sequence length="201" mass="22066">MPERCGHALVEGAFGRCRRDEVKAESDSTDQDLGIAAATDAERNGKPRHRHFFFGTSCGHALASDIPVPPSTFLEGTPARYDLGRYLPVHLAFYYHLPQVSRKLACYMFFAHLVYQSGVVAPEKPLLDNVAVALVYFLRGLKDIFVTFLILLYVGYAIGHLRLAAPAAPTTMLFDDGAVPAEEAPAAIDEEDHKDAEKAFA</sequence>